<dbReference type="FunFam" id="2.40.50.140:FF:000045">
    <property type="entry name" value="Phenylalanine--tRNA ligase beta subunit"/>
    <property type="match status" value="1"/>
</dbReference>
<keyword evidence="2 3" id="KW-0694">RNA-binding</keyword>
<dbReference type="AlphaFoldDB" id="A0A0R2CYF0"/>
<keyword evidence="6" id="KW-1185">Reference proteome</keyword>
<evidence type="ECO:0000256" key="3">
    <source>
        <dbReference type="PROSITE-ProRule" id="PRU00209"/>
    </source>
</evidence>
<dbReference type="InterPro" id="IPR027855">
    <property type="entry name" value="DUF4479"/>
</dbReference>
<dbReference type="Proteomes" id="UP000051638">
    <property type="component" value="Unassembled WGS sequence"/>
</dbReference>
<proteinExistence type="predicted"/>
<sequence length="224" mass="24110">MKEKNMLIASLNPAAYADTLILIVAPDTKAPQVVQQQGYVVRIADQKTGKTRGYNIFNVKHHLPELTGSGQVFLNAQQVSQLNQLLIKNGFEAELAPDLTPKFVIGAVKTLEKHPDSDHLHIAQVQVDNQQELQIVCGAPNVAQDQKVVVAKVGAMMPNGQIIWPGKLRGVASDGMLCAARELALPNAPQKRGILIMPADIPAGTPFDFKKGSQVVAAQNAAQD</sequence>
<evidence type="ECO:0000313" key="5">
    <source>
        <dbReference type="EMBL" id="KRM93001.1"/>
    </source>
</evidence>
<feature type="domain" description="TRNA-binding" evidence="4">
    <location>
        <begin position="97"/>
        <end position="208"/>
    </location>
</feature>
<dbReference type="InterPro" id="IPR033714">
    <property type="entry name" value="tRNA_bind_bactPheRS"/>
</dbReference>
<dbReference type="Gene3D" id="2.40.50.140">
    <property type="entry name" value="Nucleic acid-binding proteins"/>
    <property type="match status" value="1"/>
</dbReference>
<dbReference type="InterPro" id="IPR002547">
    <property type="entry name" value="tRNA-bd_dom"/>
</dbReference>
<name>A0A0R2CYF0_9LACO</name>
<dbReference type="SUPFAM" id="SSF50249">
    <property type="entry name" value="Nucleic acid-binding proteins"/>
    <property type="match status" value="1"/>
</dbReference>
<dbReference type="NCBIfam" id="NF045760">
    <property type="entry name" value="YtpR"/>
    <property type="match status" value="1"/>
</dbReference>
<dbReference type="GO" id="GO:0000049">
    <property type="term" value="F:tRNA binding"/>
    <property type="evidence" value="ECO:0007669"/>
    <property type="project" value="UniProtKB-UniRule"/>
</dbReference>
<dbReference type="Pfam" id="PF14794">
    <property type="entry name" value="DUF4479"/>
    <property type="match status" value="1"/>
</dbReference>
<evidence type="ECO:0000256" key="2">
    <source>
        <dbReference type="ARBA" id="ARBA00022884"/>
    </source>
</evidence>
<evidence type="ECO:0000313" key="6">
    <source>
        <dbReference type="Proteomes" id="UP000051638"/>
    </source>
</evidence>
<dbReference type="InterPro" id="IPR012340">
    <property type="entry name" value="NA-bd_OB-fold"/>
</dbReference>
<evidence type="ECO:0000256" key="1">
    <source>
        <dbReference type="ARBA" id="ARBA00022555"/>
    </source>
</evidence>
<dbReference type="EMBL" id="AYYI01000103">
    <property type="protein sequence ID" value="KRM93001.1"/>
    <property type="molecule type" value="Genomic_DNA"/>
</dbReference>
<reference evidence="5 6" key="1">
    <citation type="journal article" date="2015" name="Genome Announc.">
        <title>Expanding the biotechnology potential of lactobacilli through comparative genomics of 213 strains and associated genera.</title>
        <authorList>
            <person name="Sun Z."/>
            <person name="Harris H.M."/>
            <person name="McCann A."/>
            <person name="Guo C."/>
            <person name="Argimon S."/>
            <person name="Zhang W."/>
            <person name="Yang X."/>
            <person name="Jeffery I.B."/>
            <person name="Cooney J.C."/>
            <person name="Kagawa T.F."/>
            <person name="Liu W."/>
            <person name="Song Y."/>
            <person name="Salvetti E."/>
            <person name="Wrobel A."/>
            <person name="Rasinkangas P."/>
            <person name="Parkhill J."/>
            <person name="Rea M.C."/>
            <person name="O'Sullivan O."/>
            <person name="Ritari J."/>
            <person name="Douillard F.P."/>
            <person name="Paul Ross R."/>
            <person name="Yang R."/>
            <person name="Briner A.E."/>
            <person name="Felis G.E."/>
            <person name="de Vos W.M."/>
            <person name="Barrangou R."/>
            <person name="Klaenhammer T.R."/>
            <person name="Caufield P.W."/>
            <person name="Cui Y."/>
            <person name="Zhang H."/>
            <person name="O'Toole P.W."/>
        </authorList>
    </citation>
    <scope>NUCLEOTIDE SEQUENCE [LARGE SCALE GENOMIC DNA]</scope>
    <source>
        <strain evidence="5 6">DSM 20253</strain>
    </source>
</reference>
<keyword evidence="1 3" id="KW-0820">tRNA-binding</keyword>
<organism evidence="5 6">
    <name type="scientific">Loigolactobacillus rennini DSM 20253</name>
    <dbReference type="NCBI Taxonomy" id="1423796"/>
    <lineage>
        <taxon>Bacteria</taxon>
        <taxon>Bacillati</taxon>
        <taxon>Bacillota</taxon>
        <taxon>Bacilli</taxon>
        <taxon>Lactobacillales</taxon>
        <taxon>Lactobacillaceae</taxon>
        <taxon>Loigolactobacillus</taxon>
    </lineage>
</organism>
<dbReference type="STRING" id="1423796.FC24_GL000693"/>
<dbReference type="Gene3D" id="3.30.1940.10">
    <property type="entry name" value="YtpR-like"/>
    <property type="match status" value="1"/>
</dbReference>
<dbReference type="PATRIC" id="fig|1423796.3.peg.711"/>
<dbReference type="Pfam" id="PF01588">
    <property type="entry name" value="tRNA_bind"/>
    <property type="match status" value="1"/>
</dbReference>
<accession>A0A0R2CYF0</accession>
<evidence type="ECO:0000259" key="4">
    <source>
        <dbReference type="PROSITE" id="PS50886"/>
    </source>
</evidence>
<protein>
    <submittedName>
        <fullName evidence="5">tRNA-binding domain-containing protein</fullName>
    </submittedName>
</protein>
<dbReference type="InterPro" id="IPR037154">
    <property type="entry name" value="YtpR-like_sf"/>
</dbReference>
<dbReference type="PROSITE" id="PS50886">
    <property type="entry name" value="TRBD"/>
    <property type="match status" value="1"/>
</dbReference>
<gene>
    <name evidence="5" type="ORF">FC24_GL000693</name>
</gene>
<dbReference type="CDD" id="cd02796">
    <property type="entry name" value="tRNA_bind_bactPheRS"/>
    <property type="match status" value="1"/>
</dbReference>
<comment type="caution">
    <text evidence="5">The sequence shown here is derived from an EMBL/GenBank/DDBJ whole genome shotgun (WGS) entry which is preliminary data.</text>
</comment>